<dbReference type="SUPFAM" id="SSF52833">
    <property type="entry name" value="Thioredoxin-like"/>
    <property type="match status" value="1"/>
</dbReference>
<feature type="transmembrane region" description="Helical" evidence="1">
    <location>
        <begin position="315"/>
        <end position="335"/>
    </location>
</feature>
<keyword evidence="3" id="KW-1185">Reference proteome</keyword>
<feature type="transmembrane region" description="Helical" evidence="1">
    <location>
        <begin position="347"/>
        <end position="366"/>
    </location>
</feature>
<organism evidence="2 3">
    <name type="scientific">Legionella jordanis</name>
    <dbReference type="NCBI Taxonomy" id="456"/>
    <lineage>
        <taxon>Bacteria</taxon>
        <taxon>Pseudomonadati</taxon>
        <taxon>Pseudomonadota</taxon>
        <taxon>Gammaproteobacteria</taxon>
        <taxon>Legionellales</taxon>
        <taxon>Legionellaceae</taxon>
        <taxon>Legionella</taxon>
    </lineage>
</organism>
<sequence length="398" mass="45542">MKGLSMRLILKCFFSILLSLFLIASWAKDSTSTWVKQTDKQLKIPVYLFLSSTCPYCHKADEFFKTLEASPWLEVHRYFINTDKSALATFNNFLVQQNSSNFSVPAFFFCNSHWISFADAQSTGKTLLRALTFCRDEVQKNGQLTETTTKVLRQWANANWYENSITEYPSAANFIVLMAISDSLNPCSLFCFLALFAFLWLVDNPRLKVVAGFCFIFAVALMHALQQIPNALFIQWLSWMRLPAAFIGLALAAYALNYFRNLTRQRPYAFLMLVVLSALAIQAFMQICLPNFSLIFEQWRVNQPFSKAEVILLEIIYQLIYVMPLLIAMLIFGWLPRANRVKRHSKTLSKTAQLLLLLTALLLVIYPVWLSVFGISVLVLAVAILAAVIFRSKDPLFF</sequence>
<feature type="transmembrane region" description="Helical" evidence="1">
    <location>
        <begin position="234"/>
        <end position="256"/>
    </location>
</feature>
<dbReference type="Gene3D" id="3.40.30.10">
    <property type="entry name" value="Glutaredoxin"/>
    <property type="match status" value="1"/>
</dbReference>
<keyword evidence="1" id="KW-0472">Membrane</keyword>
<dbReference type="PATRIC" id="fig|456.5.peg.229"/>
<dbReference type="EMBL" id="LNYJ01000003">
    <property type="protein sequence ID" value="KTD18990.1"/>
    <property type="molecule type" value="Genomic_DNA"/>
</dbReference>
<feature type="transmembrane region" description="Helical" evidence="1">
    <location>
        <begin position="183"/>
        <end position="202"/>
    </location>
</feature>
<keyword evidence="1" id="KW-0812">Transmembrane</keyword>
<feature type="transmembrane region" description="Helical" evidence="1">
    <location>
        <begin position="209"/>
        <end position="228"/>
    </location>
</feature>
<dbReference type="InterPro" id="IPR036249">
    <property type="entry name" value="Thioredoxin-like_sf"/>
</dbReference>
<dbReference type="STRING" id="456.Ljor_0213"/>
<feature type="transmembrane region" description="Helical" evidence="1">
    <location>
        <begin position="268"/>
        <end position="295"/>
    </location>
</feature>
<dbReference type="AlphaFoldDB" id="A0A0W0VFR1"/>
<evidence type="ECO:0008006" key="4">
    <source>
        <dbReference type="Google" id="ProtNLM"/>
    </source>
</evidence>
<keyword evidence="1" id="KW-1133">Transmembrane helix</keyword>
<evidence type="ECO:0000313" key="2">
    <source>
        <dbReference type="EMBL" id="KTD18990.1"/>
    </source>
</evidence>
<accession>A0A0W0VFR1</accession>
<protein>
    <recommendedName>
        <fullName evidence="4">Thioredoxin domain-containing protein</fullName>
    </recommendedName>
</protein>
<proteinExistence type="predicted"/>
<evidence type="ECO:0000256" key="1">
    <source>
        <dbReference type="SAM" id="Phobius"/>
    </source>
</evidence>
<reference evidence="2 3" key="1">
    <citation type="submission" date="2015-11" db="EMBL/GenBank/DDBJ databases">
        <title>Genomic analysis of 38 Legionella species identifies large and diverse effector repertoires.</title>
        <authorList>
            <person name="Burstein D."/>
            <person name="Amaro F."/>
            <person name="Zusman T."/>
            <person name="Lifshitz Z."/>
            <person name="Cohen O."/>
            <person name="Gilbert J.A."/>
            <person name="Pupko T."/>
            <person name="Shuman H.A."/>
            <person name="Segal G."/>
        </authorList>
    </citation>
    <scope>NUCLEOTIDE SEQUENCE [LARGE SCALE GENOMIC DNA]</scope>
    <source>
        <strain evidence="2 3">BL-540</strain>
    </source>
</reference>
<comment type="caution">
    <text evidence="2">The sequence shown here is derived from an EMBL/GenBank/DDBJ whole genome shotgun (WGS) entry which is preliminary data.</text>
</comment>
<evidence type="ECO:0000313" key="3">
    <source>
        <dbReference type="Proteomes" id="UP000055035"/>
    </source>
</evidence>
<dbReference type="Proteomes" id="UP000055035">
    <property type="component" value="Unassembled WGS sequence"/>
</dbReference>
<name>A0A0W0VFR1_9GAMM</name>
<gene>
    <name evidence="2" type="ORF">Ljor_0213</name>
</gene>